<protein>
    <submittedName>
        <fullName evidence="3">Uncharacterized protein</fullName>
    </submittedName>
</protein>
<dbReference type="RefSeq" id="WP_068709325.1">
    <property type="nucleotide sequence ID" value="NZ_LRIE01000079.1"/>
</dbReference>
<feature type="region of interest" description="Disordered" evidence="1">
    <location>
        <begin position="1"/>
        <end position="30"/>
    </location>
</feature>
<dbReference type="OrthoDB" id="5150122at2"/>
<dbReference type="EMBL" id="LRIE01000079">
    <property type="protein sequence ID" value="KZM34576.1"/>
    <property type="molecule type" value="Genomic_DNA"/>
</dbReference>
<evidence type="ECO:0000313" key="4">
    <source>
        <dbReference type="Proteomes" id="UP000076447"/>
    </source>
</evidence>
<keyword evidence="2" id="KW-0812">Transmembrane</keyword>
<accession>A0A163QVF5</accession>
<dbReference type="PATRIC" id="fig|43678.3.peg.3008"/>
<evidence type="ECO:0000313" key="3">
    <source>
        <dbReference type="EMBL" id="KZM34576.1"/>
    </source>
</evidence>
<dbReference type="Proteomes" id="UP000076447">
    <property type="component" value="Unassembled WGS sequence"/>
</dbReference>
<dbReference type="STRING" id="43678.OJAG_28750"/>
<evidence type="ECO:0000256" key="2">
    <source>
        <dbReference type="SAM" id="Phobius"/>
    </source>
</evidence>
<feature type="region of interest" description="Disordered" evidence="1">
    <location>
        <begin position="211"/>
        <end position="245"/>
    </location>
</feature>
<sequence length="328" mass="34308">MSQSTTVLVELPDGPGAVERPLTADGSGPALPPLPARTGWRRWAWIVPTVPAVALVAYQQLAPSQGWPLPAAVLGVLTVLLLLVAVLALARYLDDRDAQRETRARDALLTAAERTTGSVLVDVTAGADQVPSGSARELPDGAAHVSGRLTFSVDHVPVRAPFTVPVPAGTDGPRSGDPVAVWYPRGTEGRPRVVLVRYQRAWADDLLAAMHPERTGGGTSAPEAATADPSPAGEATPSSAPTNQDLLDALGRAGAEHPRLDTELVAPTGAWRSVRVELSLPGSTRSVLVFEDDDELVYIGPDGGGAQSLDLTAPSAVLDLAERLLRQD</sequence>
<proteinExistence type="predicted"/>
<keyword evidence="2" id="KW-1133">Transmembrane helix</keyword>
<gene>
    <name evidence="3" type="ORF">OJAG_28750</name>
</gene>
<reference evidence="3 4" key="1">
    <citation type="submission" date="2016-01" db="EMBL/GenBank/DDBJ databases">
        <title>Genome sequence of Oerskovia enterophila VJag, an agar and cellulose degrading bacterium.</title>
        <authorList>
            <person name="Poehlein A."/>
            <person name="Jag V."/>
            <person name="Bengelsdorf F."/>
            <person name="Duerre P."/>
            <person name="Daniel R."/>
        </authorList>
    </citation>
    <scope>NUCLEOTIDE SEQUENCE [LARGE SCALE GENOMIC DNA]</scope>
    <source>
        <strain evidence="3 4">VJag</strain>
    </source>
</reference>
<organism evidence="3 4">
    <name type="scientific">Oerskovia enterophila</name>
    <dbReference type="NCBI Taxonomy" id="43678"/>
    <lineage>
        <taxon>Bacteria</taxon>
        <taxon>Bacillati</taxon>
        <taxon>Actinomycetota</taxon>
        <taxon>Actinomycetes</taxon>
        <taxon>Micrococcales</taxon>
        <taxon>Cellulomonadaceae</taxon>
        <taxon>Oerskovia</taxon>
    </lineage>
</organism>
<feature type="transmembrane region" description="Helical" evidence="2">
    <location>
        <begin position="67"/>
        <end position="90"/>
    </location>
</feature>
<evidence type="ECO:0000256" key="1">
    <source>
        <dbReference type="SAM" id="MobiDB-lite"/>
    </source>
</evidence>
<feature type="compositionally biased region" description="Polar residues" evidence="1">
    <location>
        <begin position="236"/>
        <end position="245"/>
    </location>
</feature>
<name>A0A163QVF5_9CELL</name>
<dbReference type="AlphaFoldDB" id="A0A163QVF5"/>
<comment type="caution">
    <text evidence="3">The sequence shown here is derived from an EMBL/GenBank/DDBJ whole genome shotgun (WGS) entry which is preliminary data.</text>
</comment>
<feature type="transmembrane region" description="Helical" evidence="2">
    <location>
        <begin position="43"/>
        <end position="61"/>
    </location>
</feature>
<keyword evidence="2" id="KW-0472">Membrane</keyword>